<dbReference type="PATRIC" id="fig|458.5.peg.244"/>
<dbReference type="GO" id="GO:0055085">
    <property type="term" value="P:transmembrane transport"/>
    <property type="evidence" value="ECO:0007669"/>
    <property type="project" value="InterPro"/>
</dbReference>
<keyword evidence="6" id="KW-0997">Cell inner membrane</keyword>
<dbReference type="EMBL" id="LNYT01000003">
    <property type="protein sequence ID" value="KTD50614.1"/>
    <property type="molecule type" value="Genomic_DNA"/>
</dbReference>
<dbReference type="CDD" id="cd06261">
    <property type="entry name" value="TM_PBP2"/>
    <property type="match status" value="1"/>
</dbReference>
<feature type="transmembrane region" description="Helical" evidence="11">
    <location>
        <begin position="212"/>
        <end position="232"/>
    </location>
</feature>
<organism evidence="13 14">
    <name type="scientific">Legionella rubrilucens</name>
    <dbReference type="NCBI Taxonomy" id="458"/>
    <lineage>
        <taxon>Bacteria</taxon>
        <taxon>Pseudomonadati</taxon>
        <taxon>Pseudomonadota</taxon>
        <taxon>Gammaproteobacteria</taxon>
        <taxon>Legionellales</taxon>
        <taxon>Legionellaceae</taxon>
        <taxon>Legionella</taxon>
    </lineage>
</organism>
<dbReference type="Pfam" id="PF00528">
    <property type="entry name" value="BPD_transp_1"/>
    <property type="match status" value="1"/>
</dbReference>
<proteinExistence type="inferred from homology"/>
<evidence type="ECO:0000256" key="9">
    <source>
        <dbReference type="ARBA" id="ARBA00023136"/>
    </source>
</evidence>
<gene>
    <name evidence="13" type="primary">ugpA</name>
    <name evidence="13" type="ORF">Lrub_0238</name>
</gene>
<evidence type="ECO:0000313" key="13">
    <source>
        <dbReference type="EMBL" id="KTD50614.1"/>
    </source>
</evidence>
<keyword evidence="14" id="KW-1185">Reference proteome</keyword>
<feature type="transmembrane region" description="Helical" evidence="11">
    <location>
        <begin position="244"/>
        <end position="266"/>
    </location>
</feature>
<dbReference type="STRING" id="458.Lrub_0238"/>
<evidence type="ECO:0000256" key="7">
    <source>
        <dbReference type="ARBA" id="ARBA00022692"/>
    </source>
</evidence>
<evidence type="ECO:0000313" key="14">
    <source>
        <dbReference type="Proteomes" id="UP000054608"/>
    </source>
</evidence>
<dbReference type="PROSITE" id="PS50928">
    <property type="entry name" value="ABC_TM1"/>
    <property type="match status" value="1"/>
</dbReference>
<evidence type="ECO:0000256" key="2">
    <source>
        <dbReference type="ARBA" id="ARBA00008852"/>
    </source>
</evidence>
<keyword evidence="9 11" id="KW-0472">Membrane</keyword>
<evidence type="ECO:0000256" key="10">
    <source>
        <dbReference type="ARBA" id="ARBA00040780"/>
    </source>
</evidence>
<dbReference type="GO" id="GO:0005886">
    <property type="term" value="C:plasma membrane"/>
    <property type="evidence" value="ECO:0007669"/>
    <property type="project" value="UniProtKB-SubCell"/>
</dbReference>
<dbReference type="SUPFAM" id="SSF161098">
    <property type="entry name" value="MetI-like"/>
    <property type="match status" value="1"/>
</dbReference>
<dbReference type="PANTHER" id="PTHR43227:SF9">
    <property type="entry name" value="SN-GLYCEROL-3-PHOSPHATE TRANSPORT SYSTEM PERMEASE PROTEIN UGPA"/>
    <property type="match status" value="1"/>
</dbReference>
<dbReference type="InterPro" id="IPR050809">
    <property type="entry name" value="UgpAE/MalFG_permease"/>
</dbReference>
<feature type="transmembrane region" description="Helical" evidence="11">
    <location>
        <begin position="309"/>
        <end position="326"/>
    </location>
</feature>
<dbReference type="Proteomes" id="UP000054608">
    <property type="component" value="Unassembled WGS sequence"/>
</dbReference>
<accession>A0A0W0Y1U4</accession>
<reference evidence="13 14" key="1">
    <citation type="submission" date="2015-11" db="EMBL/GenBank/DDBJ databases">
        <title>Genomic analysis of 38 Legionella species identifies large and diverse effector repertoires.</title>
        <authorList>
            <person name="Burstein D."/>
            <person name="Amaro F."/>
            <person name="Zusman T."/>
            <person name="Lifshitz Z."/>
            <person name="Cohen O."/>
            <person name="Gilbert J.A."/>
            <person name="Pupko T."/>
            <person name="Shuman H.A."/>
            <person name="Segal G."/>
        </authorList>
    </citation>
    <scope>NUCLEOTIDE SEQUENCE [LARGE SCALE GENOMIC DNA]</scope>
    <source>
        <strain evidence="13 14">WA-270A-C2</strain>
    </source>
</reference>
<sequence>MRSYYGGLWQKNVCRRNTAKFHSQNENRSLYTFAQNRQPSGLMNYFHNKKLAFFFIIPQLTVTLLFFIWPALSAILQSLFFSDAFGLHTQFARLGNFSDLWADPGYGKAVLVTLLLALFITLLTMASGLLLATLVSGRRRSQAIYKTLILWPYAVAPAVAAILWRFLCQPTIGWLASLFRSIGFDFNYLIHGQQALTVVILTASWQQLSYNFLFFFAALKAIPPSLIDAAIMDGASAWRRFWQVIFPLLSPTTFFLLIMNLIYSFFDTFGIIDVMTSGGPDNGTTTLIYKVYKDGFVGMDPGSSSSQSVVLMLLVIALTLLQFRYLEKKVHYE</sequence>
<keyword evidence="7 11" id="KW-0812">Transmembrane</keyword>
<evidence type="ECO:0000256" key="1">
    <source>
        <dbReference type="ARBA" id="ARBA00004429"/>
    </source>
</evidence>
<keyword evidence="8 11" id="KW-1133">Transmembrane helix</keyword>
<evidence type="ECO:0000256" key="11">
    <source>
        <dbReference type="RuleBase" id="RU363032"/>
    </source>
</evidence>
<dbReference type="Gene3D" id="1.10.3720.10">
    <property type="entry name" value="MetI-like"/>
    <property type="match status" value="1"/>
</dbReference>
<evidence type="ECO:0000256" key="6">
    <source>
        <dbReference type="ARBA" id="ARBA00022519"/>
    </source>
</evidence>
<dbReference type="InterPro" id="IPR035906">
    <property type="entry name" value="MetI-like_sf"/>
</dbReference>
<dbReference type="InterPro" id="IPR000515">
    <property type="entry name" value="MetI-like"/>
</dbReference>
<evidence type="ECO:0000256" key="5">
    <source>
        <dbReference type="ARBA" id="ARBA00022475"/>
    </source>
</evidence>
<feature type="transmembrane region" description="Helical" evidence="11">
    <location>
        <begin position="51"/>
        <end position="72"/>
    </location>
</feature>
<comment type="subcellular location">
    <subcellularLocation>
        <location evidence="1">Cell inner membrane</location>
        <topology evidence="1">Multi-pass membrane protein</topology>
    </subcellularLocation>
    <subcellularLocation>
        <location evidence="11">Cell membrane</location>
        <topology evidence="11">Multi-pass membrane protein</topology>
    </subcellularLocation>
</comment>
<evidence type="ECO:0000259" key="12">
    <source>
        <dbReference type="PROSITE" id="PS50928"/>
    </source>
</evidence>
<dbReference type="PANTHER" id="PTHR43227">
    <property type="entry name" value="BLL4140 PROTEIN"/>
    <property type="match status" value="1"/>
</dbReference>
<comment type="similarity">
    <text evidence="2">Belongs to the binding-protein-dependent transport system permease family. UgpAE subfamily.</text>
</comment>
<keyword evidence="5" id="KW-1003">Cell membrane</keyword>
<name>A0A0W0Y1U4_9GAMM</name>
<feature type="transmembrane region" description="Helical" evidence="11">
    <location>
        <begin position="109"/>
        <end position="136"/>
    </location>
</feature>
<evidence type="ECO:0000256" key="4">
    <source>
        <dbReference type="ARBA" id="ARBA00022448"/>
    </source>
</evidence>
<feature type="domain" description="ABC transmembrane type-1" evidence="12">
    <location>
        <begin position="110"/>
        <end position="322"/>
    </location>
</feature>
<dbReference type="AlphaFoldDB" id="A0A0W0Y1U4"/>
<comment type="subunit">
    <text evidence="3">The complex is composed of two ATP-binding proteins (UgpC), two transmembrane proteins (UgpA and UgpE) and a solute-binding protein (UgpB).</text>
</comment>
<feature type="transmembrane region" description="Helical" evidence="11">
    <location>
        <begin position="148"/>
        <end position="167"/>
    </location>
</feature>
<keyword evidence="4 11" id="KW-0813">Transport</keyword>
<comment type="caution">
    <text evidence="13">The sequence shown here is derived from an EMBL/GenBank/DDBJ whole genome shotgun (WGS) entry which is preliminary data.</text>
</comment>
<protein>
    <recommendedName>
        <fullName evidence="10">sn-glycerol-3-phosphate transport system permease protein UgpA</fullName>
    </recommendedName>
</protein>
<evidence type="ECO:0000256" key="3">
    <source>
        <dbReference type="ARBA" id="ARBA00011557"/>
    </source>
</evidence>
<evidence type="ECO:0000256" key="8">
    <source>
        <dbReference type="ARBA" id="ARBA00022989"/>
    </source>
</evidence>